<evidence type="ECO:0000313" key="2">
    <source>
        <dbReference type="EMBL" id="QJC53119.1"/>
    </source>
</evidence>
<dbReference type="Proteomes" id="UP000502136">
    <property type="component" value="Chromosome"/>
</dbReference>
<dbReference type="KEGG" id="palr:HGI30_17080"/>
<keyword evidence="3" id="KW-1185">Reference proteome</keyword>
<dbReference type="AlphaFoldDB" id="A0A6H2H0J3"/>
<evidence type="ECO:0000313" key="3">
    <source>
        <dbReference type="Proteomes" id="UP000502136"/>
    </source>
</evidence>
<dbReference type="RefSeq" id="WP_168908662.1">
    <property type="nucleotide sequence ID" value="NZ_CP051428.1"/>
</dbReference>
<evidence type="ECO:0000256" key="1">
    <source>
        <dbReference type="SAM" id="MobiDB-lite"/>
    </source>
</evidence>
<dbReference type="EMBL" id="CP051428">
    <property type="protein sequence ID" value="QJC53119.1"/>
    <property type="molecule type" value="Genomic_DNA"/>
</dbReference>
<organism evidence="2 3">
    <name type="scientific">Paenibacillus albicereus</name>
    <dbReference type="NCBI Taxonomy" id="2726185"/>
    <lineage>
        <taxon>Bacteria</taxon>
        <taxon>Bacillati</taxon>
        <taxon>Bacillota</taxon>
        <taxon>Bacilli</taxon>
        <taxon>Bacillales</taxon>
        <taxon>Paenibacillaceae</taxon>
        <taxon>Paenibacillus</taxon>
    </lineage>
</organism>
<proteinExistence type="predicted"/>
<name>A0A6H2H0J3_9BACL</name>
<feature type="compositionally biased region" description="Basic and acidic residues" evidence="1">
    <location>
        <begin position="27"/>
        <end position="40"/>
    </location>
</feature>
<feature type="region of interest" description="Disordered" evidence="1">
    <location>
        <begin position="1"/>
        <end position="47"/>
    </location>
</feature>
<protein>
    <submittedName>
        <fullName evidence="2">Uncharacterized protein</fullName>
    </submittedName>
</protein>
<gene>
    <name evidence="2" type="ORF">HGI30_17080</name>
</gene>
<reference evidence="2 3" key="1">
    <citation type="submission" date="2020-04" db="EMBL/GenBank/DDBJ databases">
        <title>Novel Paenibacillus strain UniB2 isolated from commercial digestive syrup.</title>
        <authorList>
            <person name="Thorat V."/>
            <person name="Kirdat K."/>
            <person name="Tiwarekar B."/>
            <person name="Yadav A."/>
        </authorList>
    </citation>
    <scope>NUCLEOTIDE SEQUENCE [LARGE SCALE GENOMIC DNA]</scope>
    <source>
        <strain evidence="2 3">UniB2</strain>
    </source>
</reference>
<accession>A0A6H2H0J3</accession>
<sequence>MPFRKKAGKAVEASHPDVRPPQQASLEPERSKPSEPDRSDAASPEPRFTKAALLGSRRYSACKDLIAVLVGDEERCGLEEVERRMEAFKQKEAN</sequence>